<feature type="compositionally biased region" description="Low complexity" evidence="1">
    <location>
        <begin position="1"/>
        <end position="14"/>
    </location>
</feature>
<dbReference type="OrthoDB" id="2564033at2759"/>
<reference evidence="3 4" key="1">
    <citation type="submission" date="2013-07" db="EMBL/GenBank/DDBJ databases">
        <title>The Genome Sequence of Cryptococcus heveanensis BCC8398.</title>
        <authorList>
            <consortium name="The Broad Institute Genome Sequencing Platform"/>
            <person name="Cuomo C."/>
            <person name="Litvintseva A."/>
            <person name="Chen Y."/>
            <person name="Heitman J."/>
            <person name="Sun S."/>
            <person name="Springer D."/>
            <person name="Dromer F."/>
            <person name="Young S.K."/>
            <person name="Zeng Q."/>
            <person name="Gargeya S."/>
            <person name="Fitzgerald M."/>
            <person name="Abouelleil A."/>
            <person name="Alvarado L."/>
            <person name="Berlin A.M."/>
            <person name="Chapman S.B."/>
            <person name="Dewar J."/>
            <person name="Goldberg J."/>
            <person name="Griggs A."/>
            <person name="Gujja S."/>
            <person name="Hansen M."/>
            <person name="Howarth C."/>
            <person name="Imamovic A."/>
            <person name="Larimer J."/>
            <person name="McCowan C."/>
            <person name="Murphy C."/>
            <person name="Pearson M."/>
            <person name="Priest M."/>
            <person name="Roberts A."/>
            <person name="Saif S."/>
            <person name="Shea T."/>
            <person name="Sykes S."/>
            <person name="Wortman J."/>
            <person name="Nusbaum C."/>
            <person name="Birren B."/>
        </authorList>
    </citation>
    <scope>NUCLEOTIDE SEQUENCE [LARGE SCALE GENOMIC DNA]</scope>
    <source>
        <strain evidence="3 4">BCC8398</strain>
    </source>
</reference>
<sequence length="188" mass="19742">MVTKSSTDSSSSSSEGKEITPPPPVSTAFGSAVGSSSGSALTTREQATAELQAKADSKDVNQDVAGAAGDASNDGQPGFFGLLIKSVFEPGANAAVVMAMNLCFFFLLLTLFGLYVLTGWNKHVLLLLGVTTLLWGSMVWFVMELTKVQNRPDNMPPSLLIDGLDGTPSTPGDKQGQSEISVEPKKDR</sequence>
<evidence type="ECO:0008006" key="5">
    <source>
        <dbReference type="Google" id="ProtNLM"/>
    </source>
</evidence>
<name>A0A1B9GVV9_9TREE</name>
<organism evidence="3 4">
    <name type="scientific">Kwoniella heveanensis BCC8398</name>
    <dbReference type="NCBI Taxonomy" id="1296120"/>
    <lineage>
        <taxon>Eukaryota</taxon>
        <taxon>Fungi</taxon>
        <taxon>Dikarya</taxon>
        <taxon>Basidiomycota</taxon>
        <taxon>Agaricomycotina</taxon>
        <taxon>Tremellomycetes</taxon>
        <taxon>Tremellales</taxon>
        <taxon>Cryptococcaceae</taxon>
        <taxon>Kwoniella</taxon>
    </lineage>
</organism>
<dbReference type="AlphaFoldDB" id="A0A1B9GVV9"/>
<dbReference type="GO" id="GO:0005789">
    <property type="term" value="C:endoplasmic reticulum membrane"/>
    <property type="evidence" value="ECO:0007669"/>
    <property type="project" value="TreeGrafter"/>
</dbReference>
<evidence type="ECO:0000313" key="4">
    <source>
        <dbReference type="Proteomes" id="UP000092666"/>
    </source>
</evidence>
<proteinExistence type="predicted"/>
<feature type="transmembrane region" description="Helical" evidence="2">
    <location>
        <begin position="94"/>
        <end position="117"/>
    </location>
</feature>
<dbReference type="EMBL" id="KI669500">
    <property type="protein sequence ID" value="OCF35162.1"/>
    <property type="molecule type" value="Genomic_DNA"/>
</dbReference>
<dbReference type="Pfam" id="PF08636">
    <property type="entry name" value="Pkr1"/>
    <property type="match status" value="1"/>
</dbReference>
<dbReference type="PANTHER" id="PTHR28251">
    <property type="entry name" value="V-TYPE ATPASE ASSEMBLY FACTOR PKR1"/>
    <property type="match status" value="1"/>
</dbReference>
<feature type="transmembrane region" description="Helical" evidence="2">
    <location>
        <begin position="123"/>
        <end position="143"/>
    </location>
</feature>
<feature type="compositionally biased region" description="Low complexity" evidence="1">
    <location>
        <begin position="26"/>
        <end position="43"/>
    </location>
</feature>
<accession>A0A1B9GVV9</accession>
<keyword evidence="2" id="KW-0812">Transmembrane</keyword>
<dbReference type="PANTHER" id="PTHR28251:SF1">
    <property type="entry name" value="V-TYPE ATPASE ASSEMBLY FACTOR PKR1"/>
    <property type="match status" value="1"/>
</dbReference>
<evidence type="ECO:0000313" key="3">
    <source>
        <dbReference type="EMBL" id="OCF35162.1"/>
    </source>
</evidence>
<keyword evidence="4" id="KW-1185">Reference proteome</keyword>
<feature type="region of interest" description="Disordered" evidence="1">
    <location>
        <begin position="1"/>
        <end position="55"/>
    </location>
</feature>
<dbReference type="InterPro" id="IPR013945">
    <property type="entry name" value="Pkr1"/>
</dbReference>
<gene>
    <name evidence="3" type="ORF">I316_03204</name>
</gene>
<feature type="region of interest" description="Disordered" evidence="1">
    <location>
        <begin position="159"/>
        <end position="188"/>
    </location>
</feature>
<evidence type="ECO:0000256" key="1">
    <source>
        <dbReference type="SAM" id="MobiDB-lite"/>
    </source>
</evidence>
<evidence type="ECO:0000256" key="2">
    <source>
        <dbReference type="SAM" id="Phobius"/>
    </source>
</evidence>
<protein>
    <recommendedName>
        <fullName evidence="5">V-type ATPase assembly factor PKR1</fullName>
    </recommendedName>
</protein>
<dbReference type="Proteomes" id="UP000092666">
    <property type="component" value="Unassembled WGS sequence"/>
</dbReference>
<keyword evidence="2" id="KW-0472">Membrane</keyword>
<reference evidence="4" key="2">
    <citation type="submission" date="2013-12" db="EMBL/GenBank/DDBJ databases">
        <title>Evolution of pathogenesis and genome organization in the Tremellales.</title>
        <authorList>
            <person name="Cuomo C."/>
            <person name="Litvintseva A."/>
            <person name="Heitman J."/>
            <person name="Chen Y."/>
            <person name="Sun S."/>
            <person name="Springer D."/>
            <person name="Dromer F."/>
            <person name="Young S."/>
            <person name="Zeng Q."/>
            <person name="Chapman S."/>
            <person name="Gujja S."/>
            <person name="Saif S."/>
            <person name="Birren B."/>
        </authorList>
    </citation>
    <scope>NUCLEOTIDE SEQUENCE [LARGE SCALE GENOMIC DNA]</scope>
    <source>
        <strain evidence="4">BCC8398</strain>
    </source>
</reference>
<feature type="compositionally biased region" description="Polar residues" evidence="1">
    <location>
        <begin position="167"/>
        <end position="180"/>
    </location>
</feature>
<dbReference type="GO" id="GO:0070072">
    <property type="term" value="P:vacuolar proton-transporting V-type ATPase complex assembly"/>
    <property type="evidence" value="ECO:0007669"/>
    <property type="project" value="InterPro"/>
</dbReference>
<keyword evidence="2" id="KW-1133">Transmembrane helix</keyword>